<evidence type="ECO:0000259" key="5">
    <source>
        <dbReference type="PROSITE" id="PS50893"/>
    </source>
</evidence>
<sequence length="255" mass="27753">MSNLLEIAGLNKRFGGLQAVDRCELSVREGSITGLIGPNGAGKTTLFSIISGFTKPDSGQIRFGGRRIEGLGAYEVARRGLRRTFQIPRELKEMSVLENLMLVPEGQFGDRLLSVLLPGARVRQEEQVNEAAAREVLETVGLAEKADIAAARLSGGQKKLLELARCLMSRPRLMLLDEPTAGVNPTLIRHLMKVMQKVHASGITLLIIEHNMNVIMELCERVVVLDRGHVIAAGTPAEIQQNKQVLDAYLGGVDA</sequence>
<name>A0ABV2GXT8_9HYPH</name>
<dbReference type="Pfam" id="PF12399">
    <property type="entry name" value="BCA_ABC_TP_C"/>
    <property type="match status" value="1"/>
</dbReference>
<proteinExistence type="inferred from homology"/>
<dbReference type="SUPFAM" id="SSF52540">
    <property type="entry name" value="P-loop containing nucleoside triphosphate hydrolases"/>
    <property type="match status" value="1"/>
</dbReference>
<dbReference type="PROSITE" id="PS00211">
    <property type="entry name" value="ABC_TRANSPORTER_1"/>
    <property type="match status" value="1"/>
</dbReference>
<keyword evidence="7" id="KW-1185">Reference proteome</keyword>
<evidence type="ECO:0000313" key="6">
    <source>
        <dbReference type="EMBL" id="MET3582962.1"/>
    </source>
</evidence>
<dbReference type="PROSITE" id="PS50893">
    <property type="entry name" value="ABC_TRANSPORTER_2"/>
    <property type="match status" value="1"/>
</dbReference>
<dbReference type="InterPro" id="IPR003439">
    <property type="entry name" value="ABC_transporter-like_ATP-bd"/>
</dbReference>
<evidence type="ECO:0000313" key="7">
    <source>
        <dbReference type="Proteomes" id="UP001549204"/>
    </source>
</evidence>
<dbReference type="CDD" id="cd03219">
    <property type="entry name" value="ABC_Mj1267_LivG_branched"/>
    <property type="match status" value="1"/>
</dbReference>
<dbReference type="GO" id="GO:0005524">
    <property type="term" value="F:ATP binding"/>
    <property type="evidence" value="ECO:0007669"/>
    <property type="project" value="UniProtKB-KW"/>
</dbReference>
<accession>A0ABV2GXT8</accession>
<dbReference type="InterPro" id="IPR032823">
    <property type="entry name" value="BCA_ABC_TP_C"/>
</dbReference>
<reference evidence="6 7" key="1">
    <citation type="submission" date="2024-06" db="EMBL/GenBank/DDBJ databases">
        <title>Genomic Encyclopedia of Type Strains, Phase IV (KMG-IV): sequencing the most valuable type-strain genomes for metagenomic binning, comparative biology and taxonomic classification.</title>
        <authorList>
            <person name="Goeker M."/>
        </authorList>
    </citation>
    <scope>NUCLEOTIDE SEQUENCE [LARGE SCALE GENOMIC DNA]</scope>
    <source>
        <strain evidence="6 7">DSM 100022</strain>
    </source>
</reference>
<dbReference type="InterPro" id="IPR027417">
    <property type="entry name" value="P-loop_NTPase"/>
</dbReference>
<evidence type="ECO:0000256" key="4">
    <source>
        <dbReference type="ARBA" id="ARBA00022840"/>
    </source>
</evidence>
<evidence type="ECO:0000256" key="3">
    <source>
        <dbReference type="ARBA" id="ARBA00022741"/>
    </source>
</evidence>
<gene>
    <name evidence="6" type="ORF">ABID19_006024</name>
</gene>
<evidence type="ECO:0000256" key="2">
    <source>
        <dbReference type="ARBA" id="ARBA00022448"/>
    </source>
</evidence>
<dbReference type="Proteomes" id="UP001549204">
    <property type="component" value="Unassembled WGS sequence"/>
</dbReference>
<dbReference type="Pfam" id="PF00005">
    <property type="entry name" value="ABC_tran"/>
    <property type="match status" value="1"/>
</dbReference>
<protein>
    <submittedName>
        <fullName evidence="6">Neutral amino acid transport system ATP-binding protein</fullName>
    </submittedName>
</protein>
<dbReference type="EMBL" id="JBEPMC010000014">
    <property type="protein sequence ID" value="MET3582962.1"/>
    <property type="molecule type" value="Genomic_DNA"/>
</dbReference>
<keyword evidence="2" id="KW-0813">Transport</keyword>
<dbReference type="RefSeq" id="WP_006204329.1">
    <property type="nucleotide sequence ID" value="NZ_JBEPMC010000014.1"/>
</dbReference>
<comment type="caution">
    <text evidence="6">The sequence shown here is derived from an EMBL/GenBank/DDBJ whole genome shotgun (WGS) entry which is preliminary data.</text>
</comment>
<dbReference type="InterPro" id="IPR003593">
    <property type="entry name" value="AAA+_ATPase"/>
</dbReference>
<dbReference type="InterPro" id="IPR017871">
    <property type="entry name" value="ABC_transporter-like_CS"/>
</dbReference>
<keyword evidence="4 6" id="KW-0067">ATP-binding</keyword>
<keyword evidence="3" id="KW-0547">Nucleotide-binding</keyword>
<feature type="domain" description="ABC transporter" evidence="5">
    <location>
        <begin position="5"/>
        <end position="252"/>
    </location>
</feature>
<organism evidence="6 7">
    <name type="scientific">Mesorhizobium robiniae</name>
    <dbReference type="NCBI Taxonomy" id="559315"/>
    <lineage>
        <taxon>Bacteria</taxon>
        <taxon>Pseudomonadati</taxon>
        <taxon>Pseudomonadota</taxon>
        <taxon>Alphaproteobacteria</taxon>
        <taxon>Hyphomicrobiales</taxon>
        <taxon>Phyllobacteriaceae</taxon>
        <taxon>Mesorhizobium</taxon>
    </lineage>
</organism>
<dbReference type="Gene3D" id="3.40.50.300">
    <property type="entry name" value="P-loop containing nucleotide triphosphate hydrolases"/>
    <property type="match status" value="1"/>
</dbReference>
<dbReference type="PANTHER" id="PTHR45772">
    <property type="entry name" value="CONSERVED COMPONENT OF ABC TRANSPORTER FOR NATURAL AMINO ACIDS-RELATED"/>
    <property type="match status" value="1"/>
</dbReference>
<comment type="similarity">
    <text evidence="1">Belongs to the ABC transporter superfamily.</text>
</comment>
<dbReference type="PANTHER" id="PTHR45772:SF9">
    <property type="entry name" value="CONSERVED COMPONENT OF ABC TRANSPORTER FOR NATURAL AMINO ACIDS"/>
    <property type="match status" value="1"/>
</dbReference>
<dbReference type="InterPro" id="IPR051120">
    <property type="entry name" value="ABC_AA/LPS_Transport"/>
</dbReference>
<dbReference type="SMART" id="SM00382">
    <property type="entry name" value="AAA"/>
    <property type="match status" value="1"/>
</dbReference>
<evidence type="ECO:0000256" key="1">
    <source>
        <dbReference type="ARBA" id="ARBA00005417"/>
    </source>
</evidence>